<evidence type="ECO:0000256" key="2">
    <source>
        <dbReference type="ARBA" id="ARBA00022692"/>
    </source>
</evidence>
<feature type="transmembrane region" description="Helical" evidence="5">
    <location>
        <begin position="75"/>
        <end position="95"/>
    </location>
</feature>
<evidence type="ECO:0000256" key="1">
    <source>
        <dbReference type="ARBA" id="ARBA00004370"/>
    </source>
</evidence>
<protein>
    <submittedName>
        <fullName evidence="6">Membrane protein</fullName>
    </submittedName>
</protein>
<dbReference type="PATRIC" id="fig|314722.6.peg.1135"/>
<keyword evidence="4 5" id="KW-0472">Membrane</keyword>
<dbReference type="PANTHER" id="PTHR14948">
    <property type="entry name" value="NG5"/>
    <property type="match status" value="1"/>
</dbReference>
<dbReference type="PANTHER" id="PTHR14948:SF44">
    <property type="entry name" value="PROLINE-RICH TRANSMEMBRANE PROTEIN 1-LIKE"/>
    <property type="match status" value="1"/>
</dbReference>
<feature type="transmembrane region" description="Helical" evidence="5">
    <location>
        <begin position="22"/>
        <end position="49"/>
    </location>
</feature>
<reference evidence="6 7" key="1">
    <citation type="journal article" date="2015" name="Genome Announc.">
        <title>Complete Genome Sequence of Pseudoxanthomonas suwonensis Strain J1, a Cellulose-Degrading Bacterium Isolated from Leaf- and Wood-Enriched Soil.</title>
        <authorList>
            <person name="Hou L."/>
            <person name="Jiang J."/>
            <person name="Xu Z."/>
            <person name="Zhou Y."/>
            <person name="Leung F.C."/>
        </authorList>
    </citation>
    <scope>NUCLEOTIDE SEQUENCE [LARGE SCALE GENOMIC DNA]</scope>
    <source>
        <strain evidence="6 7">J1</strain>
    </source>
</reference>
<dbReference type="KEGG" id="psuw:WQ53_05385"/>
<dbReference type="OrthoDB" id="6024442at2"/>
<organism evidence="6 7">
    <name type="scientific">Pseudoxanthomonas suwonensis</name>
    <dbReference type="NCBI Taxonomy" id="314722"/>
    <lineage>
        <taxon>Bacteria</taxon>
        <taxon>Pseudomonadati</taxon>
        <taxon>Pseudomonadota</taxon>
        <taxon>Gammaproteobacteria</taxon>
        <taxon>Lysobacterales</taxon>
        <taxon>Lysobacteraceae</taxon>
        <taxon>Pseudoxanthomonas</taxon>
    </lineage>
</organism>
<dbReference type="GO" id="GO:0016020">
    <property type="term" value="C:membrane"/>
    <property type="evidence" value="ECO:0007669"/>
    <property type="project" value="UniProtKB-SubCell"/>
</dbReference>
<keyword evidence="3 5" id="KW-1133">Transmembrane helix</keyword>
<dbReference type="InterPro" id="IPR051423">
    <property type="entry name" value="CD225/Dispanin"/>
</dbReference>
<evidence type="ECO:0000313" key="6">
    <source>
        <dbReference type="EMBL" id="AKC86292.1"/>
    </source>
</evidence>
<accession>A0A0E3Z2M6</accession>
<proteinExistence type="predicted"/>
<name>A0A0E3Z2M6_9GAMM</name>
<keyword evidence="7" id="KW-1185">Reference proteome</keyword>
<dbReference type="Pfam" id="PF04505">
    <property type="entry name" value="CD225"/>
    <property type="match status" value="1"/>
</dbReference>
<comment type="subcellular location">
    <subcellularLocation>
        <location evidence="1">Membrane</location>
    </subcellularLocation>
</comment>
<evidence type="ECO:0000256" key="4">
    <source>
        <dbReference type="ARBA" id="ARBA00023136"/>
    </source>
</evidence>
<keyword evidence="2 5" id="KW-0812">Transmembrane</keyword>
<dbReference type="AlphaFoldDB" id="A0A0E3Z2M6"/>
<dbReference type="InterPro" id="IPR007593">
    <property type="entry name" value="CD225/Dispanin_fam"/>
</dbReference>
<evidence type="ECO:0000313" key="7">
    <source>
        <dbReference type="Proteomes" id="UP000033067"/>
    </source>
</evidence>
<gene>
    <name evidence="6" type="ORF">WQ53_05385</name>
</gene>
<evidence type="ECO:0000256" key="5">
    <source>
        <dbReference type="SAM" id="Phobius"/>
    </source>
</evidence>
<dbReference type="Proteomes" id="UP000033067">
    <property type="component" value="Chromosome"/>
</dbReference>
<dbReference type="EMBL" id="CP011144">
    <property type="protein sequence ID" value="AKC86292.1"/>
    <property type="molecule type" value="Genomic_DNA"/>
</dbReference>
<sequence>MSYVPPPTPTAAPVNEPVPNYLAWAIISTVLATCLCCPLGLVGIVAIVFSSKVNGLLRQGDIDGARRASANAKTWCWVATALAIIGLLMNIYFVSTGGLSEYQQMIEQMQALQ</sequence>
<evidence type="ECO:0000256" key="3">
    <source>
        <dbReference type="ARBA" id="ARBA00022989"/>
    </source>
</evidence>
<dbReference type="RefSeq" id="WP_052631118.1">
    <property type="nucleotide sequence ID" value="NZ_CP011144.1"/>
</dbReference>